<accession>A0A1Y2IX21</accession>
<organism evidence="2 3">
    <name type="scientific">Trametes coccinea (strain BRFM310)</name>
    <name type="common">Pycnoporus coccineus</name>
    <dbReference type="NCBI Taxonomy" id="1353009"/>
    <lineage>
        <taxon>Eukaryota</taxon>
        <taxon>Fungi</taxon>
        <taxon>Dikarya</taxon>
        <taxon>Basidiomycota</taxon>
        <taxon>Agaricomycotina</taxon>
        <taxon>Agaricomycetes</taxon>
        <taxon>Polyporales</taxon>
        <taxon>Polyporaceae</taxon>
        <taxon>Trametes</taxon>
    </lineage>
</organism>
<dbReference type="EMBL" id="KZ084092">
    <property type="protein sequence ID" value="OSD05666.1"/>
    <property type="molecule type" value="Genomic_DNA"/>
</dbReference>
<keyword evidence="3" id="KW-1185">Reference proteome</keyword>
<dbReference type="Proteomes" id="UP000193067">
    <property type="component" value="Unassembled WGS sequence"/>
</dbReference>
<reference evidence="2 3" key="1">
    <citation type="journal article" date="2015" name="Biotechnol. Biofuels">
        <title>Enhanced degradation of softwood versus hardwood by the white-rot fungus Pycnoporus coccineus.</title>
        <authorList>
            <person name="Couturier M."/>
            <person name="Navarro D."/>
            <person name="Chevret D."/>
            <person name="Henrissat B."/>
            <person name="Piumi F."/>
            <person name="Ruiz-Duenas F.J."/>
            <person name="Martinez A.T."/>
            <person name="Grigoriev I.V."/>
            <person name="Riley R."/>
            <person name="Lipzen A."/>
            <person name="Berrin J.G."/>
            <person name="Master E.R."/>
            <person name="Rosso M.N."/>
        </authorList>
    </citation>
    <scope>NUCLEOTIDE SEQUENCE [LARGE SCALE GENOMIC DNA]</scope>
    <source>
        <strain evidence="2 3">BRFM310</strain>
    </source>
</reference>
<feature type="compositionally biased region" description="Polar residues" evidence="1">
    <location>
        <begin position="1"/>
        <end position="25"/>
    </location>
</feature>
<protein>
    <submittedName>
        <fullName evidence="2">Uncharacterized protein</fullName>
    </submittedName>
</protein>
<proteinExistence type="predicted"/>
<name>A0A1Y2IX21_TRAC3</name>
<gene>
    <name evidence="2" type="ORF">PYCCODRAFT_1163388</name>
</gene>
<evidence type="ECO:0000256" key="1">
    <source>
        <dbReference type="SAM" id="MobiDB-lite"/>
    </source>
</evidence>
<feature type="region of interest" description="Disordered" evidence="1">
    <location>
        <begin position="185"/>
        <end position="209"/>
    </location>
</feature>
<dbReference type="AlphaFoldDB" id="A0A1Y2IX21"/>
<sequence>MNALFASTASTDSTTLNERATLSSNMGGGGPPRGTASGGASELWCFAHLGPIESSYVSAGDKHPLLDAPRPLPRLALPCAASGALNRRRRRSAENASVKVCHRLCGIARDEAQYRASVRRVRLYFLVLASGLHRCDPSRIDRPVAADSEGDIRTRSFPPSIIYACCLMNSAAPLHPFAGRTIRRPRPSLREAGSRRPVAAWHEQRRRER</sequence>
<feature type="region of interest" description="Disordered" evidence="1">
    <location>
        <begin position="1"/>
        <end position="35"/>
    </location>
</feature>
<evidence type="ECO:0000313" key="2">
    <source>
        <dbReference type="EMBL" id="OSD05666.1"/>
    </source>
</evidence>
<evidence type="ECO:0000313" key="3">
    <source>
        <dbReference type="Proteomes" id="UP000193067"/>
    </source>
</evidence>